<keyword evidence="3" id="KW-1185">Reference proteome</keyword>
<proteinExistence type="predicted"/>
<feature type="chain" id="PRO_5045582436" evidence="1">
    <location>
        <begin position="19"/>
        <end position="236"/>
    </location>
</feature>
<sequence length="236" mass="26128">MKKIVAMICILLSVQTFSQTDKNNIVKTNVTAYAFRNINLTYERVLSKRFSITAGFGTMPKGSIPFASTYLKDTEVKDPQVALTNFTVETRIYLGEGYGKGFYIAPYYRYTSVNAENATITMDYTTTPDPTKISGKATGNSAGLLLGAQWFFGSSKNWVIDWWIIGGHYGAGSGDFRANSSRPLTAQEQQELKKEIDDLNIPMVKYTTTTDANGADVKMDGPWAGFRSGLSVGYRF</sequence>
<protein>
    <submittedName>
        <fullName evidence="2">DUF3575 domain-containing protein</fullName>
    </submittedName>
</protein>
<feature type="signal peptide" evidence="1">
    <location>
        <begin position="1"/>
        <end position="18"/>
    </location>
</feature>
<reference evidence="2 3" key="1">
    <citation type="submission" date="2022-03" db="EMBL/GenBank/DDBJ databases">
        <title>Chryseobacterium sp. isolated from particulate matters in swine house.</title>
        <authorList>
            <person name="Won M."/>
            <person name="Kim S.-J."/>
            <person name="Kwon S.-W."/>
        </authorList>
    </citation>
    <scope>NUCLEOTIDE SEQUENCE [LARGE SCALE GENOMIC DNA]</scope>
    <source>
        <strain evidence="2 3">SC2-2</strain>
    </source>
</reference>
<organism evidence="2 3">
    <name type="scientific">Chryseobacterium suipulveris</name>
    <dbReference type="NCBI Taxonomy" id="2929800"/>
    <lineage>
        <taxon>Bacteria</taxon>
        <taxon>Pseudomonadati</taxon>
        <taxon>Bacteroidota</taxon>
        <taxon>Flavobacteriia</taxon>
        <taxon>Flavobacteriales</taxon>
        <taxon>Weeksellaceae</taxon>
        <taxon>Chryseobacterium group</taxon>
        <taxon>Chryseobacterium</taxon>
    </lineage>
</organism>
<keyword evidence="1" id="KW-0732">Signal</keyword>
<accession>A0ABY4BR60</accession>
<dbReference type="Proteomes" id="UP000831460">
    <property type="component" value="Chromosome"/>
</dbReference>
<dbReference type="EMBL" id="CP094532">
    <property type="protein sequence ID" value="UOE41690.1"/>
    <property type="molecule type" value="Genomic_DNA"/>
</dbReference>
<evidence type="ECO:0000313" key="2">
    <source>
        <dbReference type="EMBL" id="UOE41690.1"/>
    </source>
</evidence>
<evidence type="ECO:0000313" key="3">
    <source>
        <dbReference type="Proteomes" id="UP000831460"/>
    </source>
</evidence>
<dbReference type="Pfam" id="PF12099">
    <property type="entry name" value="DUF3575"/>
    <property type="match status" value="1"/>
</dbReference>
<name>A0ABY4BR60_9FLAO</name>
<gene>
    <name evidence="2" type="ORF">MTP09_03360</name>
</gene>
<evidence type="ECO:0000256" key="1">
    <source>
        <dbReference type="SAM" id="SignalP"/>
    </source>
</evidence>
<dbReference type="InterPro" id="IPR021958">
    <property type="entry name" value="DUF3575"/>
</dbReference>
<dbReference type="RefSeq" id="WP_243550558.1">
    <property type="nucleotide sequence ID" value="NZ_CP094532.1"/>
</dbReference>